<dbReference type="InterPro" id="IPR000801">
    <property type="entry name" value="Esterase-like"/>
</dbReference>
<dbReference type="SUPFAM" id="SSF81296">
    <property type="entry name" value="E set domains"/>
    <property type="match status" value="1"/>
</dbReference>
<name>Q01Y40_SOLUE</name>
<dbReference type="Gene3D" id="3.40.50.1820">
    <property type="entry name" value="alpha/beta hydrolase"/>
    <property type="match status" value="1"/>
</dbReference>
<gene>
    <name evidence="1" type="ordered locus">Acid_4464</name>
</gene>
<sequence length="394" mass="43307">MRILAACEQRNAFAQLDTIRSMTRMSKFAIPLAFAGLLGAQARGGRGNAPPAINSCEVHPDRTVTFRLRAPDATDVKVGGDFVQGAPALQKGEDGVWSVTLGPLNPAIYSYTFRIQGVSVLDPVNPMIKRGERTSESLFEVPAETPSAYDMKDAPHGTVHENWYQSKSLNAWRRIDVYTPPGYEAGKGSYPVLYLLHGSGDTESGWVSIGRANLILDNLIAAGKAKPMIVVMPYGRARQDVTLGAAVPQTDPKAFENDLLQDVMPYAEKLYRISARPADRAIAGLSMGGGQALNVGLHHLDTFHSVGAFSAALRSQTMDEQYKEILADPAGTNKRLKVFYIACGKTDSLFEPAQAFHEILTKKEIRHTFAPSEEGHVWRNWRNYLTDFAPQLFR</sequence>
<dbReference type="AlphaFoldDB" id="Q01Y40"/>
<dbReference type="InterPro" id="IPR050583">
    <property type="entry name" value="Mycobacterial_A85_antigen"/>
</dbReference>
<dbReference type="KEGG" id="sus:Acid_4464"/>
<dbReference type="PANTHER" id="PTHR48098:SF1">
    <property type="entry name" value="DIACYLGLYCEROL ACYLTRANSFERASE_MYCOLYLTRANSFERASE AG85A"/>
    <property type="match status" value="1"/>
</dbReference>
<dbReference type="HOGENOM" id="CLU_037618_2_1_0"/>
<organism evidence="1">
    <name type="scientific">Solibacter usitatus (strain Ellin6076)</name>
    <dbReference type="NCBI Taxonomy" id="234267"/>
    <lineage>
        <taxon>Bacteria</taxon>
        <taxon>Pseudomonadati</taxon>
        <taxon>Acidobacteriota</taxon>
        <taxon>Terriglobia</taxon>
        <taxon>Bryobacterales</taxon>
        <taxon>Solibacteraceae</taxon>
        <taxon>Candidatus Solibacter</taxon>
    </lineage>
</organism>
<dbReference type="GO" id="GO:0016747">
    <property type="term" value="F:acyltransferase activity, transferring groups other than amino-acyl groups"/>
    <property type="evidence" value="ECO:0007669"/>
    <property type="project" value="TreeGrafter"/>
</dbReference>
<dbReference type="eggNOG" id="COG0296">
    <property type="taxonomic scope" value="Bacteria"/>
</dbReference>
<dbReference type="eggNOG" id="COG2382">
    <property type="taxonomic scope" value="Bacteria"/>
</dbReference>
<dbReference type="ESTHER" id="solue-q01y40">
    <property type="family name" value="A85-Feruloyl-Esterase"/>
</dbReference>
<dbReference type="InterPro" id="IPR013783">
    <property type="entry name" value="Ig-like_fold"/>
</dbReference>
<evidence type="ECO:0000313" key="1">
    <source>
        <dbReference type="EMBL" id="ABJ85425.1"/>
    </source>
</evidence>
<dbReference type="STRING" id="234267.Acid_4464"/>
<dbReference type="SUPFAM" id="SSF53474">
    <property type="entry name" value="alpha/beta-Hydrolases"/>
    <property type="match status" value="1"/>
</dbReference>
<dbReference type="Pfam" id="PF00756">
    <property type="entry name" value="Esterase"/>
    <property type="match status" value="1"/>
</dbReference>
<reference evidence="1" key="1">
    <citation type="submission" date="2006-10" db="EMBL/GenBank/DDBJ databases">
        <title>Complete sequence of Solibacter usitatus Ellin6076.</title>
        <authorList>
            <consortium name="US DOE Joint Genome Institute"/>
            <person name="Copeland A."/>
            <person name="Lucas S."/>
            <person name="Lapidus A."/>
            <person name="Barry K."/>
            <person name="Detter J.C."/>
            <person name="Glavina del Rio T."/>
            <person name="Hammon N."/>
            <person name="Israni S."/>
            <person name="Dalin E."/>
            <person name="Tice H."/>
            <person name="Pitluck S."/>
            <person name="Thompson L.S."/>
            <person name="Brettin T."/>
            <person name="Bruce D."/>
            <person name="Han C."/>
            <person name="Tapia R."/>
            <person name="Gilna P."/>
            <person name="Schmutz J."/>
            <person name="Larimer F."/>
            <person name="Land M."/>
            <person name="Hauser L."/>
            <person name="Kyrpides N."/>
            <person name="Mikhailova N."/>
            <person name="Janssen P.H."/>
            <person name="Kuske C.R."/>
            <person name="Richardson P."/>
        </authorList>
    </citation>
    <scope>NUCLEOTIDE SEQUENCE</scope>
    <source>
        <strain evidence="1">Ellin6076</strain>
    </source>
</reference>
<proteinExistence type="predicted"/>
<dbReference type="InParanoid" id="Q01Y40"/>
<dbReference type="PANTHER" id="PTHR48098">
    <property type="entry name" value="ENTEROCHELIN ESTERASE-RELATED"/>
    <property type="match status" value="1"/>
</dbReference>
<dbReference type="CDD" id="cd11294">
    <property type="entry name" value="E_set_Esterase_like_N"/>
    <property type="match status" value="1"/>
</dbReference>
<dbReference type="InterPro" id="IPR014756">
    <property type="entry name" value="Ig_E-set"/>
</dbReference>
<dbReference type="FunCoup" id="Q01Y40">
    <property type="interactions" value="66"/>
</dbReference>
<accession>Q01Y40</accession>
<dbReference type="EMBL" id="CP000473">
    <property type="protein sequence ID" value="ABJ85425.1"/>
    <property type="molecule type" value="Genomic_DNA"/>
</dbReference>
<protein>
    <submittedName>
        <fullName evidence="1">Putative esterase</fullName>
    </submittedName>
</protein>
<dbReference type="InterPro" id="IPR029058">
    <property type="entry name" value="AB_hydrolase_fold"/>
</dbReference>
<dbReference type="Gene3D" id="2.60.40.10">
    <property type="entry name" value="Immunoglobulins"/>
    <property type="match status" value="1"/>
</dbReference>